<sequence>MSLPDAKKSISENPAKDSVASPTDRKELEKDVDRKLRFYGVIQAFRNGRMPDNAQVDEILVYLQHHSLVDESKLSPEGKKLADDLRSIGETARQLVKEKNGDEVLQQFFYHTSGAQLHPKPVDAPISEQEARKDGQEALQHLRTLLQLLLTNSETRKLLSDFKLIGLDLFAETATSIAERTRPAPEALAKVDDPAPPQGWDGSPSQVPGATTETNGTTPATAAVANDKTPAAPASPAEAVKEDKEPNGAAAATAGAEKKSFISRIQGLTGRVPEKHKTRAKEELTSAKKYLKDEFPQERRDQFIYRLKKVVVECQSHPSYQSSLSWFLSQLENYFAHTRQFANSSATQTSSFFSDPLLNQATSELRIILERFANGKSMQGMISAAQKLSDDAANDEELKAWWGKVDTFVRKSLMEPGFILTPQFESQARKLRDESRKFFDVKYKGHKDALIDAVQAWFGAWGKDPLNHRFTDDWSKLLKDLLFDESGQLTFKPQLWSDIRQVVLPSVIEKVGYIPIPRIEYTDKDLDLVIENLTLQGRNLFPKILEFTAQNYLKVSPYTEIKDEHHHTLTISLSQIQADMKDVAFYYYKKGGFGRIRDSGLADVFLGGKGISVKVKISSTTKEREGGVRLYKVKDVSVKVDTLKFAIRDSKHNLLYKTLRPLATGLIKKQIAKVIADGIRTGLEYIDGQLVQVRDRMHAAEASEDGSRTQVLKDMLHHKSTSDDASSKASTKAKRGSSFRIAPTRDSMLIPEHIHEKGWVKRQAEKDEKATEGEGWRSKAFSIITASA</sequence>
<dbReference type="VEuPathDB" id="FungiDB:BD410DRAFT_793854"/>
<protein>
    <submittedName>
        <fullName evidence="4">Uncharacterized protein</fullName>
    </submittedName>
</protein>
<feature type="region of interest" description="Disordered" evidence="1">
    <location>
        <begin position="717"/>
        <end position="776"/>
    </location>
</feature>
<dbReference type="OrthoDB" id="19394at2759"/>
<dbReference type="STRING" id="50990.A0A4Y7PSI0"/>
<dbReference type="Pfam" id="PF19343">
    <property type="entry name" value="HAM1_N"/>
    <property type="match status" value="1"/>
</dbReference>
<reference evidence="4 5" key="1">
    <citation type="submission" date="2018-06" db="EMBL/GenBank/DDBJ databases">
        <title>A transcriptomic atlas of mushroom development highlights an independent origin of complex multicellularity.</title>
        <authorList>
            <consortium name="DOE Joint Genome Institute"/>
            <person name="Krizsan K."/>
            <person name="Almasi E."/>
            <person name="Merenyi Z."/>
            <person name="Sahu N."/>
            <person name="Viragh M."/>
            <person name="Koszo T."/>
            <person name="Mondo S."/>
            <person name="Kiss B."/>
            <person name="Balint B."/>
            <person name="Kues U."/>
            <person name="Barry K."/>
            <person name="Hegedus J.C."/>
            <person name="Henrissat B."/>
            <person name="Johnson J."/>
            <person name="Lipzen A."/>
            <person name="Ohm R."/>
            <person name="Nagy I."/>
            <person name="Pangilinan J."/>
            <person name="Yan J."/>
            <person name="Xiong Y."/>
            <person name="Grigoriev I.V."/>
            <person name="Hibbett D.S."/>
            <person name="Nagy L.G."/>
        </authorList>
    </citation>
    <scope>NUCLEOTIDE SEQUENCE [LARGE SCALE GENOMIC DNA]</scope>
    <source>
        <strain evidence="4 5">SZMC22713</strain>
    </source>
</reference>
<proteinExistence type="predicted"/>
<feature type="compositionally biased region" description="Basic and acidic residues" evidence="1">
    <location>
        <begin position="1"/>
        <end position="10"/>
    </location>
</feature>
<dbReference type="InterPro" id="IPR027842">
    <property type="entry name" value="HAM1-like_C"/>
</dbReference>
<dbReference type="AlphaFoldDB" id="A0A4Y7PSI0"/>
<dbReference type="PANTHER" id="PTHR31138:SF1">
    <property type="entry name" value="PDZ DOMAIN-CONTAINING PROTEIN"/>
    <property type="match status" value="1"/>
</dbReference>
<feature type="domain" description="HAM1-like C-terminal" evidence="2">
    <location>
        <begin position="638"/>
        <end position="787"/>
    </location>
</feature>
<evidence type="ECO:0000313" key="5">
    <source>
        <dbReference type="Proteomes" id="UP000294933"/>
    </source>
</evidence>
<feature type="compositionally biased region" description="Basic and acidic residues" evidence="1">
    <location>
        <begin position="717"/>
        <end position="726"/>
    </location>
</feature>
<evidence type="ECO:0000313" key="4">
    <source>
        <dbReference type="EMBL" id="TDL17822.1"/>
    </source>
</evidence>
<organism evidence="4 5">
    <name type="scientific">Rickenella mellea</name>
    <dbReference type="NCBI Taxonomy" id="50990"/>
    <lineage>
        <taxon>Eukaryota</taxon>
        <taxon>Fungi</taxon>
        <taxon>Dikarya</taxon>
        <taxon>Basidiomycota</taxon>
        <taxon>Agaricomycotina</taxon>
        <taxon>Agaricomycetes</taxon>
        <taxon>Hymenochaetales</taxon>
        <taxon>Rickenellaceae</taxon>
        <taxon>Rickenella</taxon>
    </lineage>
</organism>
<feature type="compositionally biased region" description="Basic and acidic residues" evidence="1">
    <location>
        <begin position="752"/>
        <end position="776"/>
    </location>
</feature>
<gene>
    <name evidence="4" type="ORF">BD410DRAFT_793854</name>
</gene>
<feature type="region of interest" description="Disordered" evidence="1">
    <location>
        <begin position="183"/>
        <end position="256"/>
    </location>
</feature>
<name>A0A4Y7PSI0_9AGAM</name>
<feature type="compositionally biased region" description="Basic and acidic residues" evidence="1">
    <location>
        <begin position="183"/>
        <end position="193"/>
    </location>
</feature>
<dbReference type="InterPro" id="IPR045967">
    <property type="entry name" value="HAM1-like_N"/>
</dbReference>
<dbReference type="Proteomes" id="UP000294933">
    <property type="component" value="Unassembled WGS sequence"/>
</dbReference>
<evidence type="ECO:0000259" key="2">
    <source>
        <dbReference type="Pfam" id="PF14613"/>
    </source>
</evidence>
<dbReference type="PANTHER" id="PTHR31138">
    <property type="entry name" value="CHROMOSOME 19, WHOLE GENOME SHOTGUN SEQUENCE"/>
    <property type="match status" value="1"/>
</dbReference>
<accession>A0A4Y7PSI0</accession>
<evidence type="ECO:0000259" key="3">
    <source>
        <dbReference type="Pfam" id="PF19343"/>
    </source>
</evidence>
<keyword evidence="5" id="KW-1185">Reference proteome</keyword>
<dbReference type="EMBL" id="ML170215">
    <property type="protein sequence ID" value="TDL17822.1"/>
    <property type="molecule type" value="Genomic_DNA"/>
</dbReference>
<feature type="region of interest" description="Disordered" evidence="1">
    <location>
        <begin position="1"/>
        <end position="29"/>
    </location>
</feature>
<dbReference type="Pfam" id="PF14613">
    <property type="entry name" value="HAM1_C"/>
    <property type="match status" value="1"/>
</dbReference>
<feature type="domain" description="HAM1-like N-terminal" evidence="3">
    <location>
        <begin position="15"/>
        <end position="623"/>
    </location>
</feature>
<evidence type="ECO:0000256" key="1">
    <source>
        <dbReference type="SAM" id="MobiDB-lite"/>
    </source>
</evidence>
<dbReference type="Gene3D" id="3.15.10.10">
    <property type="entry name" value="Bactericidal permeability-increasing protein, domain 1"/>
    <property type="match status" value="1"/>
</dbReference>
<feature type="compositionally biased region" description="Low complexity" evidence="1">
    <location>
        <begin position="208"/>
        <end position="223"/>
    </location>
</feature>